<dbReference type="InterPro" id="IPR046461">
    <property type="entry name" value="TerL_ATPase"/>
</dbReference>
<dbReference type="InterPro" id="IPR005021">
    <property type="entry name" value="Terminase_largesu-like"/>
</dbReference>
<dbReference type="Pfam" id="PF20441">
    <property type="entry name" value="TerL_nuclease"/>
    <property type="match status" value="1"/>
</dbReference>
<dbReference type="Pfam" id="PF03354">
    <property type="entry name" value="TerL_ATPase"/>
    <property type="match status" value="1"/>
</dbReference>
<dbReference type="AlphaFoldDB" id="A0AA42X3A0"/>
<dbReference type="InterPro" id="IPR046462">
    <property type="entry name" value="TerL_nuclease"/>
</dbReference>
<dbReference type="PANTHER" id="PTHR41287">
    <property type="match status" value="1"/>
</dbReference>
<sequence>MKAKRYPKGSYASRAIDYAKRVVSGKIPACWQMRAACQRTLDDLNRTDLIFSVEHIDHACAFIEALVHIKGQWAGQPFLLADYQVWIVANLFGFLNADDRLRRFREAFCLLPRKMGKSAFASAIGLYMCFADGEAGAEVYCGATNLAQANEVFRPARLMAQQSPGFIDAFGVEVMAKSIFVEATGQSFTPVIGKTKDGSSPHCAITDELHQAKDDTQVQAFRTGMGARQQPLLLMITTAGFNIAGVCRTEQLTAEGILRGDVVDDTVFVAIYTIDAGDDWRNFDSWIKANPGLNISVGEKYLRTQLAKAIQSPANAAAMRTKHLNEWIASAAGWLNQNDWANAANPSLDYQDFEGSPAWIGVDMSTKQDLTAISVVVQTDDGKRAIFPFSFLPQGAIDGGRNATAYASWMSSQELIVTDGNASDFAEIEAQLSKLVEHFDIQMIVFDPWQGENSRQKFAAQGYETSIWQANNRGEWTIAMDDFEADLKNGKLVHPDNAVLNWCAANICAHHRGVTRVPVKPAPNSEQKIDAMVAALMAFAASNIIPAPVTAPTIEWFD</sequence>
<evidence type="ECO:0000259" key="1">
    <source>
        <dbReference type="Pfam" id="PF03354"/>
    </source>
</evidence>
<dbReference type="Gene3D" id="3.40.50.300">
    <property type="entry name" value="P-loop containing nucleotide triphosphate hydrolases"/>
    <property type="match status" value="1"/>
</dbReference>
<dbReference type="GO" id="GO:0004519">
    <property type="term" value="F:endonuclease activity"/>
    <property type="evidence" value="ECO:0007669"/>
    <property type="project" value="InterPro"/>
</dbReference>
<evidence type="ECO:0000259" key="2">
    <source>
        <dbReference type="Pfam" id="PF20441"/>
    </source>
</evidence>
<proteinExistence type="predicted"/>
<organism evidence="3 4">
    <name type="scientific">Sphingobium yanoikuyae</name>
    <name type="common">Sphingomonas yanoikuyae</name>
    <dbReference type="NCBI Taxonomy" id="13690"/>
    <lineage>
        <taxon>Bacteria</taxon>
        <taxon>Pseudomonadati</taxon>
        <taxon>Pseudomonadota</taxon>
        <taxon>Alphaproteobacteria</taxon>
        <taxon>Sphingomonadales</taxon>
        <taxon>Sphingomonadaceae</taxon>
        <taxon>Sphingobium</taxon>
    </lineage>
</organism>
<protein>
    <submittedName>
        <fullName evidence="3">Terminase large subunit</fullName>
    </submittedName>
</protein>
<evidence type="ECO:0000313" key="4">
    <source>
        <dbReference type="Proteomes" id="UP001162318"/>
    </source>
</evidence>
<dbReference type="PANTHER" id="PTHR41287:SF1">
    <property type="entry name" value="PROTEIN YMFN"/>
    <property type="match status" value="1"/>
</dbReference>
<dbReference type="RefSeq" id="WP_279731365.1">
    <property type="nucleotide sequence ID" value="NZ_JAOCKX010000088.1"/>
</dbReference>
<dbReference type="InterPro" id="IPR027417">
    <property type="entry name" value="P-loop_NTPase"/>
</dbReference>
<comment type="caution">
    <text evidence="3">The sequence shown here is derived from an EMBL/GenBank/DDBJ whole genome shotgun (WGS) entry which is preliminary data.</text>
</comment>
<dbReference type="Proteomes" id="UP001162318">
    <property type="component" value="Unassembled WGS sequence"/>
</dbReference>
<gene>
    <name evidence="3" type="ORF">N5J77_28705</name>
</gene>
<feature type="domain" description="Terminase large subunit-like endonuclease" evidence="2">
    <location>
        <begin position="262"/>
        <end position="540"/>
    </location>
</feature>
<accession>A0AA42X3A0</accession>
<dbReference type="Gene3D" id="3.30.420.240">
    <property type="match status" value="1"/>
</dbReference>
<evidence type="ECO:0000313" key="3">
    <source>
        <dbReference type="EMBL" id="MDH2135112.1"/>
    </source>
</evidence>
<dbReference type="EMBL" id="JAOCKX010000088">
    <property type="protein sequence ID" value="MDH2135112.1"/>
    <property type="molecule type" value="Genomic_DNA"/>
</dbReference>
<feature type="domain" description="Terminase large subunit-like ATPase" evidence="1">
    <location>
        <begin position="82"/>
        <end position="251"/>
    </location>
</feature>
<reference evidence="3" key="1">
    <citation type="submission" date="2022-09" db="EMBL/GenBank/DDBJ databases">
        <title>Intensive care unit water sources are persistently colonized with multi-drug resistant bacteria and are the site of extensive horizontal gene transfer of antibiotic resistance genes.</title>
        <authorList>
            <person name="Diorio-Toth L."/>
        </authorList>
    </citation>
    <scope>NUCLEOTIDE SEQUENCE</scope>
    <source>
        <strain evidence="3">GD03659</strain>
    </source>
</reference>
<name>A0AA42X3A0_SPHYA</name>